<dbReference type="PANTHER" id="PTHR36842:SF1">
    <property type="entry name" value="PROTEIN TOLB"/>
    <property type="match status" value="1"/>
</dbReference>
<organism evidence="4 5">
    <name type="scientific">Candidatus Dactylopiibacterium carminicum</name>
    <dbReference type="NCBI Taxonomy" id="857335"/>
    <lineage>
        <taxon>Bacteria</taxon>
        <taxon>Pseudomonadati</taxon>
        <taxon>Pseudomonadota</taxon>
        <taxon>Betaproteobacteria</taxon>
        <taxon>Rhodocyclales</taxon>
        <taxon>Rhodocyclaceae</taxon>
        <taxon>Candidatus Dactylopiibacterium</taxon>
    </lineage>
</organism>
<sequence>MKRIVLAGLLAFPLLTLAAKGDRLPAEARVVADEPGYTVIQLTTDPADDAGLYFTNEAYSPADNLLVFTSRRGGNWNLYGLDLADYGIRQLTDGRSISGTGAVVAPDSREVFYKQGRQLKALSLVTLEERIVTDLLSGFIVSAAVTASPDGKVVAVSQVEDIPISTRTEVIYSDMDERFEKRPFSQIYTGNGDGSDWHLVAGQKKWISHVLLSPAVPHVLLYCHEGRWNKVEQRMWLIGRDDAGNRKLREEETPELSIGHEYFFPDGVHVGYHGNYPAPDRRAFIGVADIRDGSYREYVTPSGNGHTHANAQGTLFVGDGNTRMPSINVYALRDGQLETRLQYRHDGSWAKQEWHPHPRFLPDGQHIVFTSNRAGDGNLYLLRLKP</sequence>
<dbReference type="SUPFAM" id="SSF82171">
    <property type="entry name" value="DPP6 N-terminal domain-like"/>
    <property type="match status" value="1"/>
</dbReference>
<evidence type="ECO:0000259" key="2">
    <source>
        <dbReference type="Pfam" id="PF14583"/>
    </source>
</evidence>
<gene>
    <name evidence="3" type="ORF">BGI27_13435</name>
    <name evidence="4" type="ORF">CGU29_12805</name>
</gene>
<feature type="chain" id="PRO_5012967418" description="Oligogalacturonate lyase domain-containing protein" evidence="1">
    <location>
        <begin position="19"/>
        <end position="386"/>
    </location>
</feature>
<evidence type="ECO:0000313" key="6">
    <source>
        <dbReference type="Proteomes" id="UP000623509"/>
    </source>
</evidence>
<comment type="caution">
    <text evidence="4">The sequence shown here is derived from an EMBL/GenBank/DDBJ whole genome shotgun (WGS) entry which is preliminary data.</text>
</comment>
<dbReference type="AlphaFoldDB" id="A0A272EQY5"/>
<reference evidence="4 5" key="2">
    <citation type="submission" date="2017-07" db="EMBL/GenBank/DDBJ databases">
        <title>Candidatus Dactylopiibacterium carminicum, a nitrogen-fixing symbiont of the cochineal insect Dactylopius coccus and Dactylopius opuntiae (Hemiptera: Coccoidea: Dactylopiidae).</title>
        <authorList>
            <person name="Vera A."/>
        </authorList>
    </citation>
    <scope>NUCLEOTIDE SEQUENCE [LARGE SCALE GENOMIC DNA]</scope>
    <source>
        <strain evidence="4 5">NFDCM</strain>
    </source>
</reference>
<feature type="domain" description="Oligogalacturonate lyase" evidence="2">
    <location>
        <begin position="19"/>
        <end position="384"/>
    </location>
</feature>
<reference evidence="3 6" key="1">
    <citation type="submission" date="2016-08" db="EMBL/GenBank/DDBJ databases">
        <title>Candidatus Dactylopiibacterium carminicum genome sequence.</title>
        <authorList>
            <person name="Ramirez-Puebla S.T."/>
            <person name="Ormeno-Orrillo E."/>
            <person name="Vera-Ponce De Leon A."/>
            <person name="Luis L."/>
            <person name="Sanchez-Flores A."/>
            <person name="Monica R."/>
            <person name="Martinez-Romero E."/>
        </authorList>
    </citation>
    <scope>NUCLEOTIDE SEQUENCE [LARGE SCALE GENOMIC DNA]</scope>
    <source>
        <strain evidence="3">END1</strain>
    </source>
</reference>
<dbReference type="EMBL" id="MDUX01000050">
    <property type="protein sequence ID" value="KAF7598393.1"/>
    <property type="molecule type" value="Genomic_DNA"/>
</dbReference>
<evidence type="ECO:0000313" key="4">
    <source>
        <dbReference type="EMBL" id="PAS92140.1"/>
    </source>
</evidence>
<dbReference type="OrthoDB" id="8432779at2"/>
<dbReference type="InterPro" id="IPR015943">
    <property type="entry name" value="WD40/YVTN_repeat-like_dom_sf"/>
</dbReference>
<protein>
    <recommendedName>
        <fullName evidence="2">Oligogalacturonate lyase domain-containing protein</fullName>
    </recommendedName>
</protein>
<evidence type="ECO:0000313" key="3">
    <source>
        <dbReference type="EMBL" id="KAF7598393.1"/>
    </source>
</evidence>
<evidence type="ECO:0000256" key="1">
    <source>
        <dbReference type="SAM" id="SignalP"/>
    </source>
</evidence>
<accession>A0A272EQY5</accession>
<dbReference type="Gene3D" id="2.130.10.10">
    <property type="entry name" value="YVTN repeat-like/Quinoprotein amine dehydrogenase"/>
    <property type="match status" value="1"/>
</dbReference>
<dbReference type="Proteomes" id="UP000623509">
    <property type="component" value="Unassembled WGS sequence"/>
</dbReference>
<feature type="signal peptide" evidence="1">
    <location>
        <begin position="1"/>
        <end position="18"/>
    </location>
</feature>
<keyword evidence="1" id="KW-0732">Signal</keyword>
<dbReference type="InterPro" id="IPR027946">
    <property type="entry name" value="Ogl_dom"/>
</dbReference>
<dbReference type="GO" id="GO:0047487">
    <property type="term" value="F:oligogalacturonide lyase activity"/>
    <property type="evidence" value="ECO:0007669"/>
    <property type="project" value="InterPro"/>
</dbReference>
<dbReference type="Proteomes" id="UP000216107">
    <property type="component" value="Unassembled WGS sequence"/>
</dbReference>
<name>A0A272EQY5_9RHOO</name>
<keyword evidence="6" id="KW-1185">Reference proteome</keyword>
<dbReference type="Pfam" id="PF14583">
    <property type="entry name" value="Pectate_lyase22"/>
    <property type="match status" value="1"/>
</dbReference>
<dbReference type="EMBL" id="NMRN01000046">
    <property type="protein sequence ID" value="PAS92140.1"/>
    <property type="molecule type" value="Genomic_DNA"/>
</dbReference>
<dbReference type="RefSeq" id="WP_095525384.1">
    <property type="nucleotide sequence ID" value="NZ_MDUX01000050.1"/>
</dbReference>
<evidence type="ECO:0000313" key="5">
    <source>
        <dbReference type="Proteomes" id="UP000216107"/>
    </source>
</evidence>
<dbReference type="GO" id="GO:0045490">
    <property type="term" value="P:pectin catabolic process"/>
    <property type="evidence" value="ECO:0007669"/>
    <property type="project" value="InterPro"/>
</dbReference>
<dbReference type="PANTHER" id="PTHR36842">
    <property type="entry name" value="PROTEIN TOLB HOMOLOG"/>
    <property type="match status" value="1"/>
</dbReference>
<proteinExistence type="predicted"/>